<accession>H1DE29</accession>
<protein>
    <recommendedName>
        <fullName evidence="2">Tyr recombinase domain-containing protein</fullName>
    </recommendedName>
</protein>
<gene>
    <name evidence="3" type="ORF">HMPREF9449_00515</name>
</gene>
<dbReference type="InterPro" id="IPR013762">
    <property type="entry name" value="Integrase-like_cat_sf"/>
</dbReference>
<dbReference type="eggNOG" id="COG0582">
    <property type="taxonomic scope" value="Bacteria"/>
</dbReference>
<name>H1DE29_9BACT</name>
<dbReference type="InterPro" id="IPR050090">
    <property type="entry name" value="Tyrosine_recombinase_XerCD"/>
</dbReference>
<dbReference type="EMBL" id="ADMC01000005">
    <property type="protein sequence ID" value="EHP50826.1"/>
    <property type="molecule type" value="Genomic_DNA"/>
</dbReference>
<keyword evidence="4" id="KW-1185">Reference proteome</keyword>
<dbReference type="Pfam" id="PF00589">
    <property type="entry name" value="Phage_integrase"/>
    <property type="match status" value="1"/>
</dbReference>
<dbReference type="GO" id="GO:0015074">
    <property type="term" value="P:DNA integration"/>
    <property type="evidence" value="ECO:0007669"/>
    <property type="project" value="InterPro"/>
</dbReference>
<comment type="caution">
    <text evidence="3">The sequence shown here is derived from an EMBL/GenBank/DDBJ whole genome shotgun (WGS) entry which is preliminary data.</text>
</comment>
<evidence type="ECO:0000313" key="4">
    <source>
        <dbReference type="Proteomes" id="UP000004892"/>
    </source>
</evidence>
<dbReference type="GO" id="GO:0006310">
    <property type="term" value="P:DNA recombination"/>
    <property type="evidence" value="ECO:0007669"/>
    <property type="project" value="UniProtKB-KW"/>
</dbReference>
<dbReference type="PATRIC" id="fig|742817.3.peg.548"/>
<organism evidence="3 4">
    <name type="scientific">Odoribacter laneus YIT 12061</name>
    <dbReference type="NCBI Taxonomy" id="742817"/>
    <lineage>
        <taxon>Bacteria</taxon>
        <taxon>Pseudomonadati</taxon>
        <taxon>Bacteroidota</taxon>
        <taxon>Bacteroidia</taxon>
        <taxon>Bacteroidales</taxon>
        <taxon>Odoribacteraceae</taxon>
        <taxon>Odoribacter</taxon>
    </lineage>
</organism>
<dbReference type="PROSITE" id="PS51898">
    <property type="entry name" value="TYR_RECOMBINASE"/>
    <property type="match status" value="1"/>
</dbReference>
<dbReference type="GeneID" id="98068167"/>
<evidence type="ECO:0000259" key="2">
    <source>
        <dbReference type="PROSITE" id="PS51898"/>
    </source>
</evidence>
<dbReference type="PANTHER" id="PTHR30349">
    <property type="entry name" value="PHAGE INTEGRASE-RELATED"/>
    <property type="match status" value="1"/>
</dbReference>
<keyword evidence="1" id="KW-0233">DNA recombination</keyword>
<dbReference type="HOGENOM" id="CLU_027562_10_1_10"/>
<dbReference type="STRING" id="742817.HMPREF9449_00515"/>
<dbReference type="PANTHER" id="PTHR30349:SF64">
    <property type="entry name" value="PROPHAGE INTEGRASE INTD-RELATED"/>
    <property type="match status" value="1"/>
</dbReference>
<dbReference type="GO" id="GO:0003677">
    <property type="term" value="F:DNA binding"/>
    <property type="evidence" value="ECO:0007669"/>
    <property type="project" value="InterPro"/>
</dbReference>
<dbReference type="InterPro" id="IPR011010">
    <property type="entry name" value="DNA_brk_join_enz"/>
</dbReference>
<dbReference type="InterPro" id="IPR002104">
    <property type="entry name" value="Integrase_catalytic"/>
</dbReference>
<evidence type="ECO:0000313" key="3">
    <source>
        <dbReference type="EMBL" id="EHP50826.1"/>
    </source>
</evidence>
<proteinExistence type="predicted"/>
<dbReference type="Proteomes" id="UP000004892">
    <property type="component" value="Unassembled WGS sequence"/>
</dbReference>
<dbReference type="AlphaFoldDB" id="H1DE29"/>
<dbReference type="Gene3D" id="1.10.443.10">
    <property type="entry name" value="Intergrase catalytic core"/>
    <property type="match status" value="1"/>
</dbReference>
<evidence type="ECO:0000256" key="1">
    <source>
        <dbReference type="ARBA" id="ARBA00023172"/>
    </source>
</evidence>
<reference evidence="3 4" key="1">
    <citation type="submission" date="2012-01" db="EMBL/GenBank/DDBJ databases">
        <title>The Genome Sequence of Odoribacter laneus YIT 12061.</title>
        <authorList>
            <consortium name="The Broad Institute Genome Sequencing Platform"/>
            <person name="Earl A."/>
            <person name="Ward D."/>
            <person name="Feldgarden M."/>
            <person name="Gevers D."/>
            <person name="Morotomi M."/>
            <person name="Young S.K."/>
            <person name="Zeng Q."/>
            <person name="Gargeya S."/>
            <person name="Fitzgerald M."/>
            <person name="Haas B."/>
            <person name="Abouelleil A."/>
            <person name="Alvarado L."/>
            <person name="Arachchi H.M."/>
            <person name="Berlin A."/>
            <person name="Chapman S.B."/>
            <person name="Gearin G."/>
            <person name="Goldberg J."/>
            <person name="Griggs A."/>
            <person name="Gujja S."/>
            <person name="Hansen M."/>
            <person name="Heiman D."/>
            <person name="Howarth C."/>
            <person name="Larimer J."/>
            <person name="Lui A."/>
            <person name="MacDonald P.J.P."/>
            <person name="McCowen C."/>
            <person name="Montmayeur A."/>
            <person name="Murphy C."/>
            <person name="Neiman D."/>
            <person name="Pearson M."/>
            <person name="Priest M."/>
            <person name="Roberts A."/>
            <person name="Saif S."/>
            <person name="Shea T."/>
            <person name="Sisk P."/>
            <person name="Stolte C."/>
            <person name="Sykes S."/>
            <person name="Wortman J."/>
            <person name="Nusbaum C."/>
            <person name="Birren B."/>
        </authorList>
    </citation>
    <scope>NUCLEOTIDE SEQUENCE [LARGE SCALE GENOMIC DNA]</scope>
    <source>
        <strain evidence="3 4">YIT 12061</strain>
    </source>
</reference>
<sequence length="330" mass="38325">MSRKEVVFMNREFLSIFASHLEDFLNLKRNLGYKYNGSAYILYNIDKCICDNNLKILSINKEFALNWCAKRSNEANRTWYGRVVVFREFAIYLTENGTDAYVPARPKHPTDSYVPYVFTHDEIERLFESADSLRLEKLEMRSAIFAIPVLLRFLYETGLRVSEAMALKNRNISLVTKTVLVTNCKNGKDRLIPISDSLVKICQTYLYYRDMLNIVTDENSYFFVSINGNKLYQTIVYRWYRVCLENAGIPFMGKSKGPRVHDLRHTFAVHSMASMADSGLDMYVSLPILSTYMGHDSLKSTEYYVRLTAEMFPSIVNNLETNFTEIFPNI</sequence>
<feature type="domain" description="Tyr recombinase" evidence="2">
    <location>
        <begin position="113"/>
        <end position="317"/>
    </location>
</feature>
<dbReference type="SUPFAM" id="SSF56349">
    <property type="entry name" value="DNA breaking-rejoining enzymes"/>
    <property type="match status" value="1"/>
</dbReference>
<dbReference type="RefSeq" id="WP_009135669.1">
    <property type="nucleotide sequence ID" value="NZ_JH594596.1"/>
</dbReference>